<dbReference type="HOGENOM" id="CLU_2283093_0_0_1"/>
<dbReference type="VEuPathDB" id="FungiDB:PYU1_G003671"/>
<dbReference type="PANTHER" id="PTHR24353:SF37">
    <property type="entry name" value="CAMP-DEPENDENT PROTEIN KINASE CATALYTIC SUBUNIT PRKX"/>
    <property type="match status" value="1"/>
</dbReference>
<evidence type="ECO:0000313" key="7">
    <source>
        <dbReference type="EnsemblProtists" id="PYU1_T003681"/>
    </source>
</evidence>
<feature type="domain" description="AGC-kinase C-terminal" evidence="6">
    <location>
        <begin position="45"/>
        <end position="102"/>
    </location>
</feature>
<dbReference type="GO" id="GO:0005524">
    <property type="term" value="F:ATP binding"/>
    <property type="evidence" value="ECO:0007669"/>
    <property type="project" value="UniProtKB-KW"/>
</dbReference>
<keyword evidence="3" id="KW-0547">Nucleotide-binding</keyword>
<evidence type="ECO:0000256" key="2">
    <source>
        <dbReference type="ARBA" id="ARBA00022679"/>
    </source>
</evidence>
<evidence type="ECO:0000256" key="3">
    <source>
        <dbReference type="ARBA" id="ARBA00022741"/>
    </source>
</evidence>
<dbReference type="Proteomes" id="UP000019132">
    <property type="component" value="Unassembled WGS sequence"/>
</dbReference>
<reference evidence="8" key="1">
    <citation type="journal article" date="2010" name="Genome Biol.">
        <title>Genome sequence of the necrotrophic plant pathogen Pythium ultimum reveals original pathogenicity mechanisms and effector repertoire.</title>
        <authorList>
            <person name="Levesque C.A."/>
            <person name="Brouwer H."/>
            <person name="Cano L."/>
            <person name="Hamilton J.P."/>
            <person name="Holt C."/>
            <person name="Huitema E."/>
            <person name="Raffaele S."/>
            <person name="Robideau G.P."/>
            <person name="Thines M."/>
            <person name="Win J."/>
            <person name="Zerillo M.M."/>
            <person name="Beakes G.W."/>
            <person name="Boore J.L."/>
            <person name="Busam D."/>
            <person name="Dumas B."/>
            <person name="Ferriera S."/>
            <person name="Fuerstenberg S.I."/>
            <person name="Gachon C.M."/>
            <person name="Gaulin E."/>
            <person name="Govers F."/>
            <person name="Grenville-Briggs L."/>
            <person name="Horner N."/>
            <person name="Hostetler J."/>
            <person name="Jiang R.H."/>
            <person name="Johnson J."/>
            <person name="Krajaejun T."/>
            <person name="Lin H."/>
            <person name="Meijer H.J."/>
            <person name="Moore B."/>
            <person name="Morris P."/>
            <person name="Phuntmart V."/>
            <person name="Puiu D."/>
            <person name="Shetty J."/>
            <person name="Stajich J.E."/>
            <person name="Tripathy S."/>
            <person name="Wawra S."/>
            <person name="van West P."/>
            <person name="Whitty B.R."/>
            <person name="Coutinho P.M."/>
            <person name="Henrissat B."/>
            <person name="Martin F."/>
            <person name="Thomas P.D."/>
            <person name="Tyler B.M."/>
            <person name="De Vries R.P."/>
            <person name="Kamoun S."/>
            <person name="Yandell M."/>
            <person name="Tisserat N."/>
            <person name="Buell C.R."/>
        </authorList>
    </citation>
    <scope>NUCLEOTIDE SEQUENCE</scope>
    <source>
        <strain evidence="8">DAOM:BR144</strain>
    </source>
</reference>
<dbReference type="PROSITE" id="PS51285">
    <property type="entry name" value="AGC_KINASE_CTER"/>
    <property type="match status" value="1"/>
</dbReference>
<keyword evidence="4" id="KW-0418">Kinase</keyword>
<keyword evidence="5" id="KW-0067">ATP-binding</keyword>
<dbReference type="Gene3D" id="1.10.510.10">
    <property type="entry name" value="Transferase(Phosphotransferase) domain 1"/>
    <property type="match status" value="1"/>
</dbReference>
<dbReference type="Gene3D" id="3.30.200.20">
    <property type="entry name" value="Phosphorylase Kinase, domain 1"/>
    <property type="match status" value="1"/>
</dbReference>
<evidence type="ECO:0000256" key="4">
    <source>
        <dbReference type="ARBA" id="ARBA00022777"/>
    </source>
</evidence>
<dbReference type="EnsemblProtists" id="PYU1_T003681">
    <property type="protein sequence ID" value="PYU1_T003681"/>
    <property type="gene ID" value="PYU1_G003671"/>
</dbReference>
<keyword evidence="1" id="KW-0723">Serine/threonine-protein kinase</keyword>
<dbReference type="PANTHER" id="PTHR24353">
    <property type="entry name" value="CYCLIC NUCLEOTIDE-DEPENDENT PROTEIN KINASE"/>
    <property type="match status" value="1"/>
</dbReference>
<dbReference type="GO" id="GO:0004691">
    <property type="term" value="F:cAMP-dependent protein kinase activity"/>
    <property type="evidence" value="ECO:0007669"/>
    <property type="project" value="TreeGrafter"/>
</dbReference>
<dbReference type="eggNOG" id="KOG0616">
    <property type="taxonomic scope" value="Eukaryota"/>
</dbReference>
<organism evidence="7 8">
    <name type="scientific">Globisporangium ultimum (strain ATCC 200006 / CBS 805.95 / DAOM BR144)</name>
    <name type="common">Pythium ultimum</name>
    <dbReference type="NCBI Taxonomy" id="431595"/>
    <lineage>
        <taxon>Eukaryota</taxon>
        <taxon>Sar</taxon>
        <taxon>Stramenopiles</taxon>
        <taxon>Oomycota</taxon>
        <taxon>Peronosporomycetes</taxon>
        <taxon>Pythiales</taxon>
        <taxon>Pythiaceae</taxon>
        <taxon>Globisporangium</taxon>
    </lineage>
</organism>
<evidence type="ECO:0000259" key="6">
    <source>
        <dbReference type="PROSITE" id="PS51285"/>
    </source>
</evidence>
<dbReference type="AlphaFoldDB" id="K3WFE0"/>
<protein>
    <recommendedName>
        <fullName evidence="6">AGC-kinase C-terminal domain-containing protein</fullName>
    </recommendedName>
</protein>
<dbReference type="InParanoid" id="K3WFE0"/>
<name>K3WFE0_GLOUD</name>
<dbReference type="SMART" id="SM00133">
    <property type="entry name" value="S_TK_X"/>
    <property type="match status" value="1"/>
</dbReference>
<evidence type="ECO:0000256" key="5">
    <source>
        <dbReference type="ARBA" id="ARBA00022840"/>
    </source>
</evidence>
<reference evidence="7" key="3">
    <citation type="submission" date="2015-02" db="UniProtKB">
        <authorList>
            <consortium name="EnsemblProtists"/>
        </authorList>
    </citation>
    <scope>IDENTIFICATION</scope>
    <source>
        <strain evidence="7">DAOM BR144</strain>
    </source>
</reference>
<evidence type="ECO:0000313" key="8">
    <source>
        <dbReference type="Proteomes" id="UP000019132"/>
    </source>
</evidence>
<dbReference type="InterPro" id="IPR000961">
    <property type="entry name" value="AGC-kinase_C"/>
</dbReference>
<keyword evidence="8" id="KW-1185">Reference proteome</keyword>
<reference evidence="8" key="2">
    <citation type="submission" date="2010-04" db="EMBL/GenBank/DDBJ databases">
        <authorList>
            <person name="Buell R."/>
            <person name="Hamilton J."/>
            <person name="Hostetler J."/>
        </authorList>
    </citation>
    <scope>NUCLEOTIDE SEQUENCE [LARGE SCALE GENOMIC DNA]</scope>
    <source>
        <strain evidence="8">DAOM:BR144</strain>
    </source>
</reference>
<keyword evidence="2" id="KW-0808">Transferase</keyword>
<dbReference type="OMA" id="FNRTETP"/>
<dbReference type="EMBL" id="GL376638">
    <property type="status" value="NOT_ANNOTATED_CDS"/>
    <property type="molecule type" value="Genomic_DNA"/>
</dbReference>
<accession>K3WFE0</accession>
<dbReference type="GO" id="GO:0005952">
    <property type="term" value="C:cAMP-dependent protein kinase complex"/>
    <property type="evidence" value="ECO:0007669"/>
    <property type="project" value="TreeGrafter"/>
</dbReference>
<sequence>MISAAAPVVPPREQTKYTLDDFELLATLGCLRGGSDDVKKHRYFSRVDWDAVFNRTETPPYLPHVGGPGDHQNFDEYPDSPMDDSVVLFGEDKAAFEVFDHF</sequence>
<dbReference type="STRING" id="431595.K3WFE0"/>
<proteinExistence type="predicted"/>
<evidence type="ECO:0000256" key="1">
    <source>
        <dbReference type="ARBA" id="ARBA00022527"/>
    </source>
</evidence>